<keyword evidence="2" id="KW-1003">Cell membrane</keyword>
<keyword evidence="6" id="KW-1185">Reference proteome</keyword>
<proteinExistence type="predicted"/>
<evidence type="ECO:0000256" key="1">
    <source>
        <dbReference type="ARBA" id="ARBA00004651"/>
    </source>
</evidence>
<dbReference type="Proteomes" id="UP001148018">
    <property type="component" value="Unassembled WGS sequence"/>
</dbReference>
<keyword evidence="4" id="KW-1133">Transmembrane helix</keyword>
<organism evidence="5 6">
    <name type="scientific">Muraenolepis orangiensis</name>
    <name type="common">Patagonian moray cod</name>
    <dbReference type="NCBI Taxonomy" id="630683"/>
    <lineage>
        <taxon>Eukaryota</taxon>
        <taxon>Metazoa</taxon>
        <taxon>Chordata</taxon>
        <taxon>Craniata</taxon>
        <taxon>Vertebrata</taxon>
        <taxon>Euteleostomi</taxon>
        <taxon>Actinopterygii</taxon>
        <taxon>Neopterygii</taxon>
        <taxon>Teleostei</taxon>
        <taxon>Neoteleostei</taxon>
        <taxon>Acanthomorphata</taxon>
        <taxon>Zeiogadaria</taxon>
        <taxon>Gadariae</taxon>
        <taxon>Gadiformes</taxon>
        <taxon>Muraenolepidoidei</taxon>
        <taxon>Muraenolepididae</taxon>
        <taxon>Muraenolepis</taxon>
    </lineage>
</organism>
<comment type="catalytic activity">
    <reaction evidence="3">
        <text>Zn(2+)(in) = Zn(2+)(out)</text>
        <dbReference type="Rhea" id="RHEA:29351"/>
        <dbReference type="ChEBI" id="CHEBI:29105"/>
    </reaction>
</comment>
<comment type="subcellular location">
    <subcellularLocation>
        <location evidence="1">Cell membrane</location>
        <topology evidence="1">Multi-pass membrane protein</topology>
    </subcellularLocation>
</comment>
<dbReference type="GO" id="GO:0030003">
    <property type="term" value="P:intracellular monoatomic cation homeostasis"/>
    <property type="evidence" value="ECO:0007669"/>
    <property type="project" value="TreeGrafter"/>
</dbReference>
<dbReference type="InterPro" id="IPR050799">
    <property type="entry name" value="ZIP_Transporter"/>
</dbReference>
<protein>
    <submittedName>
        <fullName evidence="5">Uncharacterized protein</fullName>
    </submittedName>
</protein>
<accession>A0A9Q0ED82</accession>
<dbReference type="GO" id="GO:0005385">
    <property type="term" value="F:zinc ion transmembrane transporter activity"/>
    <property type="evidence" value="ECO:0007669"/>
    <property type="project" value="TreeGrafter"/>
</dbReference>
<reference evidence="5" key="1">
    <citation type="submission" date="2022-07" db="EMBL/GenBank/DDBJ databases">
        <title>Chromosome-level genome of Muraenolepis orangiensis.</title>
        <authorList>
            <person name="Kim J."/>
        </authorList>
    </citation>
    <scope>NUCLEOTIDE SEQUENCE</scope>
    <source>
        <strain evidence="5">KU_S4_2022</strain>
        <tissue evidence="5">Muscle</tissue>
    </source>
</reference>
<comment type="caution">
    <text evidence="5">The sequence shown here is derived from an EMBL/GenBank/DDBJ whole genome shotgun (WGS) entry which is preliminary data.</text>
</comment>
<dbReference type="EMBL" id="JANIIK010000045">
    <property type="protein sequence ID" value="KAJ3603423.1"/>
    <property type="molecule type" value="Genomic_DNA"/>
</dbReference>
<dbReference type="PANTHER" id="PTHR12191">
    <property type="entry name" value="SOLUTE CARRIER FAMILY 39"/>
    <property type="match status" value="1"/>
</dbReference>
<dbReference type="OrthoDB" id="200954at2759"/>
<evidence type="ECO:0000313" key="5">
    <source>
        <dbReference type="EMBL" id="KAJ3603423.1"/>
    </source>
</evidence>
<feature type="transmembrane region" description="Helical" evidence="4">
    <location>
        <begin position="49"/>
        <end position="68"/>
    </location>
</feature>
<feature type="transmembrane region" description="Helical" evidence="4">
    <location>
        <begin position="89"/>
        <end position="116"/>
    </location>
</feature>
<dbReference type="GO" id="GO:0005886">
    <property type="term" value="C:plasma membrane"/>
    <property type="evidence" value="ECO:0007669"/>
    <property type="project" value="UniProtKB-SubCell"/>
</dbReference>
<keyword evidence="4" id="KW-0812">Transmembrane</keyword>
<dbReference type="GO" id="GO:0140410">
    <property type="term" value="F:monoatomic cation:bicarbonate symporter activity"/>
    <property type="evidence" value="ECO:0007669"/>
    <property type="project" value="TreeGrafter"/>
</dbReference>
<dbReference type="PANTHER" id="PTHR12191:SF22">
    <property type="entry name" value="ZINC TRANSPORTER ZIP6"/>
    <property type="match status" value="1"/>
</dbReference>
<evidence type="ECO:0000256" key="3">
    <source>
        <dbReference type="ARBA" id="ARBA00034634"/>
    </source>
</evidence>
<evidence type="ECO:0000313" key="6">
    <source>
        <dbReference type="Proteomes" id="UP001148018"/>
    </source>
</evidence>
<dbReference type="GO" id="GO:0071578">
    <property type="term" value="P:zinc ion import across plasma membrane"/>
    <property type="evidence" value="ECO:0007669"/>
    <property type="project" value="TreeGrafter"/>
</dbReference>
<dbReference type="AlphaFoldDB" id="A0A9Q0ED82"/>
<sequence length="126" mass="13995">MLSVPGQVLTGLLQSQAPYHYLHHLEEAGLKVAGHGLHAENLDGVWKGLTALSGVYVMFLIEHFLTLGKMYKDRKKMPEMLHSDAGEHGFSHCGVFLLQNAGILLGFTIMLLIAVFQHRIQLDLGY</sequence>
<evidence type="ECO:0000256" key="2">
    <source>
        <dbReference type="ARBA" id="ARBA00022475"/>
    </source>
</evidence>
<keyword evidence="4" id="KW-0472">Membrane</keyword>
<gene>
    <name evidence="5" type="ORF">NHX12_029512</name>
</gene>
<evidence type="ECO:0000256" key="4">
    <source>
        <dbReference type="SAM" id="Phobius"/>
    </source>
</evidence>
<name>A0A9Q0ED82_9TELE</name>